<dbReference type="SUPFAM" id="SSF54556">
    <property type="entry name" value="Chitinase insertion domain"/>
    <property type="match status" value="1"/>
</dbReference>
<feature type="chain" id="PRO_5034853709" description="chitinase" evidence="14">
    <location>
        <begin position="20"/>
        <end position="497"/>
    </location>
</feature>
<evidence type="ECO:0000256" key="3">
    <source>
        <dbReference type="ARBA" id="ARBA00012729"/>
    </source>
</evidence>
<dbReference type="Gene3D" id="3.10.50.10">
    <property type="match status" value="1"/>
</dbReference>
<evidence type="ECO:0000256" key="12">
    <source>
        <dbReference type="RuleBase" id="RU000489"/>
    </source>
</evidence>
<dbReference type="KEGG" id="hazt:108681501"/>
<proteinExistence type="inferred from homology"/>
<gene>
    <name evidence="18" type="primary">LOC108681501</name>
</gene>
<keyword evidence="8" id="KW-1015">Disulfide bond</keyword>
<accession>A0A8B7PKX1</accession>
<dbReference type="AlphaFoldDB" id="A0A8B7PKX1"/>
<name>A0A8B7PKX1_HYAAZ</name>
<evidence type="ECO:0000256" key="6">
    <source>
        <dbReference type="ARBA" id="ARBA00022801"/>
    </source>
</evidence>
<keyword evidence="10 12" id="KW-0326">Glycosidase</keyword>
<dbReference type="Pfam" id="PF00704">
    <property type="entry name" value="Glyco_hydro_18"/>
    <property type="match status" value="1"/>
</dbReference>
<evidence type="ECO:0000256" key="8">
    <source>
        <dbReference type="ARBA" id="ARBA00023157"/>
    </source>
</evidence>
<feature type="compositionally biased region" description="Low complexity" evidence="13">
    <location>
        <begin position="409"/>
        <end position="421"/>
    </location>
</feature>
<evidence type="ECO:0000256" key="7">
    <source>
        <dbReference type="ARBA" id="ARBA00023024"/>
    </source>
</evidence>
<feature type="region of interest" description="Disordered" evidence="13">
    <location>
        <begin position="392"/>
        <end position="421"/>
    </location>
</feature>
<evidence type="ECO:0000256" key="5">
    <source>
        <dbReference type="ARBA" id="ARBA00022729"/>
    </source>
</evidence>
<dbReference type="Proteomes" id="UP000694843">
    <property type="component" value="Unplaced"/>
</dbReference>
<dbReference type="SUPFAM" id="SSF51445">
    <property type="entry name" value="(Trans)glycosidases"/>
    <property type="match status" value="1"/>
</dbReference>
<feature type="compositionally biased region" description="Polar residues" evidence="13">
    <location>
        <begin position="397"/>
        <end position="408"/>
    </location>
</feature>
<evidence type="ECO:0000259" key="15">
    <source>
        <dbReference type="PROSITE" id="PS50940"/>
    </source>
</evidence>
<dbReference type="PROSITE" id="PS51910">
    <property type="entry name" value="GH18_2"/>
    <property type="match status" value="1"/>
</dbReference>
<sequence length="497" mass="54144">MKILVLLLSVLLGVSLSEGVMVCYYGSWAVYRQGTGKFDVENIDPYLCTHIVYGFAGLGSDNTIRALDPWNDLCDNYGKCAFDRFTGLKNINPQLKALLAVGGWNEGSAKYSAMAADPGARQTFIASVLEMLEAHNFDGLDMDWEYPTDRGGAPEDKVNFITLMSELSDALHARGLLLTVAVAAGKTTIDASYDVPGLSAVVDHIHVMAYDLHGAWETYTHHHAILYAYPQDTGDNAFLNVDYAINYWLQLGAPASKLVLGTATYGRCFRLDSSDSTGMYAPASQPGSAGPYTRSPGFLGYNELCEHELTSAWTVVNDPQMNEPYGYDLTFGNTWCGYDNPDSLITKAQYAQQKGLLGMMVWSIETDDFQAECHAQPFVLIRTTREAFTGVPITTPVPASTTTRDPNLTTESTTTQAPTTVTFPTAGPGEHCSHPGNNPDPVDCSFFYQCVYTGSGYIETVTPCPPGSLYNPETFVCDYDFAVCALDPSYCPANCPL</sequence>
<feature type="domain" description="Chitin-binding type-2" evidence="15">
    <location>
        <begin position="429"/>
        <end position="486"/>
    </location>
</feature>
<keyword evidence="6 12" id="KW-0378">Hydrolase</keyword>
<dbReference type="Gene3D" id="3.20.20.80">
    <property type="entry name" value="Glycosidases"/>
    <property type="match status" value="1"/>
</dbReference>
<keyword evidence="5 14" id="KW-0732">Signal</keyword>
<dbReference type="PANTHER" id="PTHR11177:SF360">
    <property type="entry name" value="CHITINASE 4-RELATED"/>
    <property type="match status" value="1"/>
</dbReference>
<evidence type="ECO:0000256" key="1">
    <source>
        <dbReference type="ARBA" id="ARBA00000822"/>
    </source>
</evidence>
<dbReference type="PROSITE" id="PS50940">
    <property type="entry name" value="CHIT_BIND_II"/>
    <property type="match status" value="1"/>
</dbReference>
<protein>
    <recommendedName>
        <fullName evidence="3">chitinase</fullName>
        <ecNumber evidence="3">3.2.1.14</ecNumber>
    </recommendedName>
</protein>
<feature type="signal peptide" evidence="14">
    <location>
        <begin position="1"/>
        <end position="19"/>
    </location>
</feature>
<keyword evidence="11" id="KW-0624">Polysaccharide degradation</keyword>
<dbReference type="InterPro" id="IPR001223">
    <property type="entry name" value="Glyco_hydro18_cat"/>
</dbReference>
<dbReference type="PANTHER" id="PTHR11177">
    <property type="entry name" value="CHITINASE"/>
    <property type="match status" value="1"/>
</dbReference>
<evidence type="ECO:0000259" key="16">
    <source>
        <dbReference type="PROSITE" id="PS51910"/>
    </source>
</evidence>
<dbReference type="InterPro" id="IPR036508">
    <property type="entry name" value="Chitin-bd_dom_sf"/>
</dbReference>
<comment type="similarity">
    <text evidence="2">Belongs to the glycosyl hydrolase 18 family. Chitinase class II subfamily.</text>
</comment>
<evidence type="ECO:0000313" key="18">
    <source>
        <dbReference type="RefSeq" id="XP_018026026.1"/>
    </source>
</evidence>
<evidence type="ECO:0000256" key="10">
    <source>
        <dbReference type="ARBA" id="ARBA00023295"/>
    </source>
</evidence>
<comment type="catalytic activity">
    <reaction evidence="1">
        <text>Random endo-hydrolysis of N-acetyl-beta-D-glucosaminide (1-&gt;4)-beta-linkages in chitin and chitodextrins.</text>
        <dbReference type="EC" id="3.2.1.14"/>
    </reaction>
</comment>
<dbReference type="GO" id="GO:0005576">
    <property type="term" value="C:extracellular region"/>
    <property type="evidence" value="ECO:0007669"/>
    <property type="project" value="InterPro"/>
</dbReference>
<evidence type="ECO:0000256" key="9">
    <source>
        <dbReference type="ARBA" id="ARBA00023277"/>
    </source>
</evidence>
<dbReference type="FunFam" id="3.10.50.10:FF:000004">
    <property type="entry name" value="Chitinase 5"/>
    <property type="match status" value="1"/>
</dbReference>
<dbReference type="FunFam" id="3.20.20.80:FF:000097">
    <property type="entry name" value="Probable chitinase 2"/>
    <property type="match status" value="1"/>
</dbReference>
<feature type="domain" description="GH18" evidence="16">
    <location>
        <begin position="19"/>
        <end position="391"/>
    </location>
</feature>
<dbReference type="SMART" id="SM00494">
    <property type="entry name" value="ChtBD2"/>
    <property type="match status" value="1"/>
</dbReference>
<dbReference type="GO" id="GO:0000272">
    <property type="term" value="P:polysaccharide catabolic process"/>
    <property type="evidence" value="ECO:0007669"/>
    <property type="project" value="UniProtKB-KW"/>
</dbReference>
<evidence type="ECO:0000256" key="4">
    <source>
        <dbReference type="ARBA" id="ARBA00022669"/>
    </source>
</evidence>
<dbReference type="RefSeq" id="XP_018026026.1">
    <property type="nucleotide sequence ID" value="XM_018170537.2"/>
</dbReference>
<keyword evidence="9" id="KW-0119">Carbohydrate metabolism</keyword>
<evidence type="ECO:0000256" key="2">
    <source>
        <dbReference type="ARBA" id="ARBA00009121"/>
    </source>
</evidence>
<dbReference type="GO" id="GO:0008061">
    <property type="term" value="F:chitin binding"/>
    <property type="evidence" value="ECO:0007669"/>
    <property type="project" value="UniProtKB-KW"/>
</dbReference>
<evidence type="ECO:0000256" key="14">
    <source>
        <dbReference type="SAM" id="SignalP"/>
    </source>
</evidence>
<dbReference type="InterPro" id="IPR001579">
    <property type="entry name" value="Glyco_hydro_18_chit_AS"/>
</dbReference>
<evidence type="ECO:0000313" key="17">
    <source>
        <dbReference type="Proteomes" id="UP000694843"/>
    </source>
</evidence>
<dbReference type="GeneID" id="108681501"/>
<dbReference type="InterPro" id="IPR002557">
    <property type="entry name" value="Chitin-bd_dom"/>
</dbReference>
<dbReference type="GO" id="GO:0008843">
    <property type="term" value="F:endochitinase activity"/>
    <property type="evidence" value="ECO:0007669"/>
    <property type="project" value="UniProtKB-EC"/>
</dbReference>
<dbReference type="OMA" id="MVWTLGM"/>
<keyword evidence="17" id="KW-1185">Reference proteome</keyword>
<dbReference type="OrthoDB" id="73875at2759"/>
<keyword evidence="4" id="KW-0147">Chitin-binding</keyword>
<dbReference type="InterPro" id="IPR050314">
    <property type="entry name" value="Glycosyl_Hydrlase_18"/>
</dbReference>
<dbReference type="InterPro" id="IPR011583">
    <property type="entry name" value="Chitinase_II/V-like_cat"/>
</dbReference>
<organism evidence="17 18">
    <name type="scientific">Hyalella azteca</name>
    <name type="common">Amphipod</name>
    <dbReference type="NCBI Taxonomy" id="294128"/>
    <lineage>
        <taxon>Eukaryota</taxon>
        <taxon>Metazoa</taxon>
        <taxon>Ecdysozoa</taxon>
        <taxon>Arthropoda</taxon>
        <taxon>Crustacea</taxon>
        <taxon>Multicrustacea</taxon>
        <taxon>Malacostraca</taxon>
        <taxon>Eumalacostraca</taxon>
        <taxon>Peracarida</taxon>
        <taxon>Amphipoda</taxon>
        <taxon>Senticaudata</taxon>
        <taxon>Talitrida</taxon>
        <taxon>Talitroidea</taxon>
        <taxon>Hyalellidae</taxon>
        <taxon>Hyalella</taxon>
    </lineage>
</organism>
<dbReference type="EC" id="3.2.1.14" evidence="3"/>
<dbReference type="InterPro" id="IPR017853">
    <property type="entry name" value="GH"/>
</dbReference>
<dbReference type="SMART" id="SM00636">
    <property type="entry name" value="Glyco_18"/>
    <property type="match status" value="1"/>
</dbReference>
<keyword evidence="7" id="KW-0146">Chitin degradation</keyword>
<evidence type="ECO:0000256" key="13">
    <source>
        <dbReference type="SAM" id="MobiDB-lite"/>
    </source>
</evidence>
<dbReference type="CDD" id="cd02872">
    <property type="entry name" value="GH18_chitolectin_chitotriosidase"/>
    <property type="match status" value="1"/>
</dbReference>
<dbReference type="Gene3D" id="2.170.140.10">
    <property type="entry name" value="Chitin binding domain"/>
    <property type="match status" value="1"/>
</dbReference>
<evidence type="ECO:0000256" key="11">
    <source>
        <dbReference type="ARBA" id="ARBA00023326"/>
    </source>
</evidence>
<reference evidence="18" key="1">
    <citation type="submission" date="2025-08" db="UniProtKB">
        <authorList>
            <consortium name="RefSeq"/>
        </authorList>
    </citation>
    <scope>IDENTIFICATION</scope>
    <source>
        <tissue evidence="18">Whole organism</tissue>
    </source>
</reference>
<dbReference type="GO" id="GO:0006032">
    <property type="term" value="P:chitin catabolic process"/>
    <property type="evidence" value="ECO:0007669"/>
    <property type="project" value="UniProtKB-KW"/>
</dbReference>
<dbReference type="PROSITE" id="PS01095">
    <property type="entry name" value="GH18_1"/>
    <property type="match status" value="1"/>
</dbReference>
<dbReference type="SUPFAM" id="SSF57625">
    <property type="entry name" value="Invertebrate chitin-binding proteins"/>
    <property type="match status" value="1"/>
</dbReference>
<dbReference type="InterPro" id="IPR029070">
    <property type="entry name" value="Chitinase_insertion_sf"/>
</dbReference>
<dbReference type="Pfam" id="PF01607">
    <property type="entry name" value="CBM_14"/>
    <property type="match status" value="1"/>
</dbReference>